<evidence type="ECO:0000313" key="4">
    <source>
        <dbReference type="EMBL" id="OGM93808.1"/>
    </source>
</evidence>
<proteinExistence type="predicted"/>
<dbReference type="Gene3D" id="2.60.40.1260">
    <property type="entry name" value="Lamin Tail domain"/>
    <property type="match status" value="1"/>
</dbReference>
<dbReference type="InterPro" id="IPR008947">
    <property type="entry name" value="PLipase_C/P1_nuclease_dom_sf"/>
</dbReference>
<sequence>MENIRTYVLTAAFIAAVFFGVQPAVAYQVNTHAYLTKEAIELYNKNTGENKITSDLQRFMIDGSMHEDDLPRPQNHFYDPINNEGLNDGGLTGESAKEWANDSVSQREVKYKLTSDTSLTSVDKEKIDGYGNVTDFTWDAALKYWLKGDEEMAMEALGHIMHLVEDMGVPEHTRNDSHINGSEYEKYTGRYDSNNPDEQFKARLGDKKPFVLNSLNDYFDGLARYSNKYFYSPGSLGNYNFPELDYKNAESKEGKYYIANKDDEGVKYYVAIKKNIANIALGYSDVSVVELPIKESYWSLLSVRTVRYSAGVIDRFFRDVEKARNDPNFLKEEKPEVSLFGKVVTLTSSFFSGAKDIAVKAGSFFGNMLGAIGDGVVSAGSFIGGLFTGNNGLTNLGITDIGDPNGLDTGNDSGSSAPTVPTAAAVKKDALAKKDAEINALKLQVEGLQKDAKVQDEAVLKLEEKQDDPVAKKTSVDAPLCAYGSANRAGKKEVVINEVAWMGSVRSASDEWIELKNVSGGDVDISEWQLLNKGGGVKVRLGDLKNPIIKAGGFVLLERTDNNSAVGVTADLIYSGALANANDGLKLFNGSCAIVDEITVASKWAAGSNDTKQTMERRASGGWQTSVSAGGTPKKENSAGVAEADKKESVSFSGGSTQSGVGGDPLSVAPQFYPVVVNEIMYDVPGSDGGREWIELYNAGTSAVDISDWKLLENETNHALTIKQGSPTIPVGGYAVIADDVTDFLSDNNGFEGVIFDSTFSLSNDGEVIALKNGSLTIDSIAYATSTGANGNGMSLQKFNGGWSAASSTPGMANVAQATMSDEILKQVQDDNAGGQDDSAGGQDDNVGEDAGLSTSTILWDGGLHSGGVDDLVSNGFVGQRVRFLSGVDVGTLKFGYYNDYSAGSVEVKVFSIDGSEAWADTLAVPRISYGGYIEHTFSEPLYLDAGDYFVGSRLISGAIGIRRGIGLNPCGRATYISGNIPACVDGTDVGMIIERFVADVAVTASDEILKQVQDDNAAGMTQPSPEATAGEADAATTTPQFYPVVINEIMYDLSGADDNREWIEVYNAGTTTADIAGWKFFENNTNHGLAVMQGSSAIPVGGYAVIVASSTAFLNDNPAYGGTLFDSAFSLSNTGEALALKNGGFVIDSVTYASSTGANGYGMSLQKFGDGWHAASSTPGAVNVLQATTSDEILIRQSADQDDNAGEADIATTTPQLPVLAQLDDTAKSYTNPTSAFYQTFSPGSVQSIGSFRIAAEGISGRWKGGVCEFDPSKTRCASTGVSVRVDADTDMVSGVGKTVFTFLFASDILLDPSKTHAFFVEPTSNVSLRDRFASIYGSASNAYTGGGLYGYGQNWGINGPLDLGIADMYFEINAPTVPVVVPEEPAPAEQETATTTINIIVPPEEENTATTTPDIVMDPTLPIATSTEEMVSSE</sequence>
<gene>
    <name evidence="4" type="ORF">A2610_01595</name>
</gene>
<feature type="compositionally biased region" description="Basic and acidic residues" evidence="2">
    <location>
        <begin position="633"/>
        <end position="649"/>
    </location>
</feature>
<reference evidence="4 5" key="1">
    <citation type="journal article" date="2016" name="Nat. Commun.">
        <title>Thousands of microbial genomes shed light on interconnected biogeochemical processes in an aquifer system.</title>
        <authorList>
            <person name="Anantharaman K."/>
            <person name="Brown C.T."/>
            <person name="Hug L.A."/>
            <person name="Sharon I."/>
            <person name="Castelle C.J."/>
            <person name="Probst A.J."/>
            <person name="Thomas B.C."/>
            <person name="Singh A."/>
            <person name="Wilkins M.J."/>
            <person name="Karaoz U."/>
            <person name="Brodie E.L."/>
            <person name="Williams K.H."/>
            <person name="Hubbard S.S."/>
            <person name="Banfield J.F."/>
        </authorList>
    </citation>
    <scope>NUCLEOTIDE SEQUENCE [LARGE SCALE GENOMIC DNA]</scope>
</reference>
<accession>A0A1F8E0R7</accession>
<evidence type="ECO:0000256" key="1">
    <source>
        <dbReference type="SAM" id="Coils"/>
    </source>
</evidence>
<organism evidence="4 5">
    <name type="scientific">Candidatus Wolfebacteria bacterium RIFOXYD1_FULL_48_65</name>
    <dbReference type="NCBI Taxonomy" id="1802561"/>
    <lineage>
        <taxon>Bacteria</taxon>
        <taxon>Candidatus Wolfeibacteriota</taxon>
    </lineage>
</organism>
<feature type="domain" description="LTD" evidence="3">
    <location>
        <begin position="653"/>
        <end position="785"/>
    </location>
</feature>
<protein>
    <recommendedName>
        <fullName evidence="3">LTD domain-containing protein</fullName>
    </recommendedName>
</protein>
<dbReference type="Gene3D" id="1.10.575.10">
    <property type="entry name" value="P1 Nuclease"/>
    <property type="match status" value="1"/>
</dbReference>
<dbReference type="SUPFAM" id="SSF74853">
    <property type="entry name" value="Lamin A/C globular tail domain"/>
    <property type="match status" value="3"/>
</dbReference>
<dbReference type="Proteomes" id="UP000179057">
    <property type="component" value="Unassembled WGS sequence"/>
</dbReference>
<dbReference type="SUPFAM" id="SSF48537">
    <property type="entry name" value="Phospholipase C/P1 nuclease"/>
    <property type="match status" value="1"/>
</dbReference>
<feature type="coiled-coil region" evidence="1">
    <location>
        <begin position="431"/>
        <end position="465"/>
    </location>
</feature>
<feature type="region of interest" description="Disordered" evidence="2">
    <location>
        <begin position="172"/>
        <end position="195"/>
    </location>
</feature>
<dbReference type="EMBL" id="MGIV01000020">
    <property type="protein sequence ID" value="OGM93808.1"/>
    <property type="molecule type" value="Genomic_DNA"/>
</dbReference>
<evidence type="ECO:0000259" key="3">
    <source>
        <dbReference type="PROSITE" id="PS51841"/>
    </source>
</evidence>
<feature type="region of interest" description="Disordered" evidence="2">
    <location>
        <begin position="1015"/>
        <end position="1034"/>
    </location>
</feature>
<dbReference type="GO" id="GO:0008270">
    <property type="term" value="F:zinc ion binding"/>
    <property type="evidence" value="ECO:0007669"/>
    <property type="project" value="InterPro"/>
</dbReference>
<dbReference type="CDD" id="cd11009">
    <property type="entry name" value="Zn_dep_PLPC"/>
    <property type="match status" value="1"/>
</dbReference>
<dbReference type="InterPro" id="IPR001531">
    <property type="entry name" value="Zn_PLipaseC"/>
</dbReference>
<feature type="region of interest" description="Disordered" evidence="2">
    <location>
        <begin position="609"/>
        <end position="663"/>
    </location>
</feature>
<dbReference type="Pfam" id="PF00932">
    <property type="entry name" value="LTD"/>
    <property type="match status" value="3"/>
</dbReference>
<evidence type="ECO:0000313" key="5">
    <source>
        <dbReference type="Proteomes" id="UP000179057"/>
    </source>
</evidence>
<evidence type="ECO:0000256" key="2">
    <source>
        <dbReference type="SAM" id="MobiDB-lite"/>
    </source>
</evidence>
<feature type="compositionally biased region" description="Basic and acidic residues" evidence="2">
    <location>
        <begin position="172"/>
        <end position="189"/>
    </location>
</feature>
<dbReference type="InterPro" id="IPR036415">
    <property type="entry name" value="Lamin_tail_dom_sf"/>
</dbReference>
<name>A0A1F8E0R7_9BACT</name>
<dbReference type="GO" id="GO:0004629">
    <property type="term" value="F:phospholipase C activity"/>
    <property type="evidence" value="ECO:0007669"/>
    <property type="project" value="InterPro"/>
</dbReference>
<dbReference type="PROSITE" id="PS51841">
    <property type="entry name" value="LTD"/>
    <property type="match status" value="3"/>
</dbReference>
<feature type="domain" description="LTD" evidence="3">
    <location>
        <begin position="482"/>
        <end position="625"/>
    </location>
</feature>
<feature type="domain" description="LTD" evidence="3">
    <location>
        <begin position="1029"/>
        <end position="1155"/>
    </location>
</feature>
<feature type="compositionally biased region" description="Polar residues" evidence="2">
    <location>
        <begin position="650"/>
        <end position="659"/>
    </location>
</feature>
<comment type="caution">
    <text evidence="4">The sequence shown here is derived from an EMBL/GenBank/DDBJ whole genome shotgun (WGS) entry which is preliminary data.</text>
</comment>
<keyword evidence="1" id="KW-0175">Coiled coil</keyword>
<dbReference type="InterPro" id="IPR001322">
    <property type="entry name" value="Lamin_tail_dom"/>
</dbReference>